<evidence type="ECO:0000313" key="2">
    <source>
        <dbReference type="Proteomes" id="UP001054945"/>
    </source>
</evidence>
<name>A0AAV4UB33_CAEEX</name>
<dbReference type="AlphaFoldDB" id="A0AAV4UB33"/>
<dbReference type="Proteomes" id="UP001054945">
    <property type="component" value="Unassembled WGS sequence"/>
</dbReference>
<evidence type="ECO:0000313" key="1">
    <source>
        <dbReference type="EMBL" id="GIY54984.1"/>
    </source>
</evidence>
<gene>
    <name evidence="1" type="ORF">CEXT_296341</name>
</gene>
<reference evidence="1 2" key="1">
    <citation type="submission" date="2021-06" db="EMBL/GenBank/DDBJ databases">
        <title>Caerostris extrusa draft genome.</title>
        <authorList>
            <person name="Kono N."/>
            <person name="Arakawa K."/>
        </authorList>
    </citation>
    <scope>NUCLEOTIDE SEQUENCE [LARGE SCALE GENOMIC DNA]</scope>
</reference>
<sequence>MNEKDLEVVFAPRYVAEIFLERNGLEWPLFNLLLPMENRLRRFMSKQDLECLLGSLASLRRQPGCQGFIYKEPITEM</sequence>
<organism evidence="1 2">
    <name type="scientific">Caerostris extrusa</name>
    <name type="common">Bark spider</name>
    <name type="synonym">Caerostris bankana</name>
    <dbReference type="NCBI Taxonomy" id="172846"/>
    <lineage>
        <taxon>Eukaryota</taxon>
        <taxon>Metazoa</taxon>
        <taxon>Ecdysozoa</taxon>
        <taxon>Arthropoda</taxon>
        <taxon>Chelicerata</taxon>
        <taxon>Arachnida</taxon>
        <taxon>Araneae</taxon>
        <taxon>Araneomorphae</taxon>
        <taxon>Entelegynae</taxon>
        <taxon>Araneoidea</taxon>
        <taxon>Araneidae</taxon>
        <taxon>Caerostris</taxon>
    </lineage>
</organism>
<proteinExistence type="predicted"/>
<keyword evidence="2" id="KW-1185">Reference proteome</keyword>
<protein>
    <submittedName>
        <fullName evidence="1">Uncharacterized protein</fullName>
    </submittedName>
</protein>
<accession>A0AAV4UB33</accession>
<dbReference type="EMBL" id="BPLR01012587">
    <property type="protein sequence ID" value="GIY54984.1"/>
    <property type="molecule type" value="Genomic_DNA"/>
</dbReference>
<comment type="caution">
    <text evidence="1">The sequence shown here is derived from an EMBL/GenBank/DDBJ whole genome shotgun (WGS) entry which is preliminary data.</text>
</comment>